<reference evidence="1" key="1">
    <citation type="submission" date="2020-07" db="EMBL/GenBank/DDBJ databases">
        <authorList>
            <person name="Nazaruddin N."/>
        </authorList>
    </citation>
    <scope>NUCLEOTIDE SEQUENCE</scope>
</reference>
<dbReference type="AlphaFoldDB" id="A0A6V7HBW9"/>
<protein>
    <submittedName>
        <fullName evidence="1">Uncharacterized protein</fullName>
    </submittedName>
</protein>
<sequence length="54" mass="6416">YKHLVEILRMISLVNLGVQLNLTIELNRFTFITIFEANKRPEPEEKRRCEQASN</sequence>
<gene>
    <name evidence="1" type="ORF">MHI_LOCUS722474</name>
</gene>
<proteinExistence type="predicted"/>
<dbReference type="Proteomes" id="UP000752696">
    <property type="component" value="Unassembled WGS sequence"/>
</dbReference>
<comment type="caution">
    <text evidence="1">The sequence shown here is derived from an EMBL/GenBank/DDBJ whole genome shotgun (WGS) entry which is preliminary data.</text>
</comment>
<evidence type="ECO:0000313" key="1">
    <source>
        <dbReference type="EMBL" id="CAD1477345.1"/>
    </source>
</evidence>
<keyword evidence="2" id="KW-1185">Reference proteome</keyword>
<accession>A0A6V7HBW9</accession>
<dbReference type="EMBL" id="CAJDYZ010009969">
    <property type="protein sequence ID" value="CAD1477345.1"/>
    <property type="molecule type" value="Genomic_DNA"/>
</dbReference>
<evidence type="ECO:0000313" key="2">
    <source>
        <dbReference type="Proteomes" id="UP000752696"/>
    </source>
</evidence>
<name>A0A6V7HBW9_9HYME</name>
<feature type="non-terminal residue" evidence="1">
    <location>
        <position position="54"/>
    </location>
</feature>
<organism evidence="1 2">
    <name type="scientific">Heterotrigona itama</name>
    <dbReference type="NCBI Taxonomy" id="395501"/>
    <lineage>
        <taxon>Eukaryota</taxon>
        <taxon>Metazoa</taxon>
        <taxon>Ecdysozoa</taxon>
        <taxon>Arthropoda</taxon>
        <taxon>Hexapoda</taxon>
        <taxon>Insecta</taxon>
        <taxon>Pterygota</taxon>
        <taxon>Neoptera</taxon>
        <taxon>Endopterygota</taxon>
        <taxon>Hymenoptera</taxon>
        <taxon>Apocrita</taxon>
        <taxon>Aculeata</taxon>
        <taxon>Apoidea</taxon>
        <taxon>Anthophila</taxon>
        <taxon>Apidae</taxon>
        <taxon>Heterotrigona</taxon>
    </lineage>
</organism>
<feature type="non-terminal residue" evidence="1">
    <location>
        <position position="1"/>
    </location>
</feature>